<organism evidence="1 2">
    <name type="scientific">Heterorhabditis bacteriophora</name>
    <name type="common">Entomopathogenic nematode worm</name>
    <dbReference type="NCBI Taxonomy" id="37862"/>
    <lineage>
        <taxon>Eukaryota</taxon>
        <taxon>Metazoa</taxon>
        <taxon>Ecdysozoa</taxon>
        <taxon>Nematoda</taxon>
        <taxon>Chromadorea</taxon>
        <taxon>Rhabditida</taxon>
        <taxon>Rhabditina</taxon>
        <taxon>Rhabditomorpha</taxon>
        <taxon>Strongyloidea</taxon>
        <taxon>Heterorhabditidae</taxon>
        <taxon>Heterorhabditis</taxon>
    </lineage>
</organism>
<accession>A0A1I7WLL0</accession>
<proteinExistence type="predicted"/>
<dbReference type="AlphaFoldDB" id="A0A1I7WLL0"/>
<evidence type="ECO:0000313" key="1">
    <source>
        <dbReference type="Proteomes" id="UP000095283"/>
    </source>
</evidence>
<evidence type="ECO:0000313" key="2">
    <source>
        <dbReference type="WBParaSite" id="Hba_06025"/>
    </source>
</evidence>
<reference evidence="2" key="1">
    <citation type="submission" date="2016-11" db="UniProtKB">
        <authorList>
            <consortium name="WormBaseParasite"/>
        </authorList>
    </citation>
    <scope>IDENTIFICATION</scope>
</reference>
<name>A0A1I7WLL0_HETBA</name>
<dbReference type="Proteomes" id="UP000095283">
    <property type="component" value="Unplaced"/>
</dbReference>
<dbReference type="WBParaSite" id="Hba_06025">
    <property type="protein sequence ID" value="Hba_06025"/>
    <property type="gene ID" value="Hba_06025"/>
</dbReference>
<protein>
    <submittedName>
        <fullName evidence="2">Secreted protein</fullName>
    </submittedName>
</protein>
<keyword evidence="1" id="KW-1185">Reference proteome</keyword>
<sequence length="77" mass="8882">MHTGCSVESLVMFCCISASSGYKHAYIHIWKLVSCPRFVFRTRLRFMAVALCASSSNKTYYRSNMKVALAERRPPWE</sequence>